<dbReference type="InterPro" id="IPR003593">
    <property type="entry name" value="AAA+_ATPase"/>
</dbReference>
<sequence>MKQLLHFARKLHVFAGKILYINVIGMVLVSLLDGAGVLLLIPLISLSGVLSISSGSSTLQHIFGFLQDIPAKWSLLLLLGAYAGMIISQTLIQQNLNHRNLRILMGFTNHIRMETYRSLLQANWAFFVNKRKSDLINSLTEEISHLVRGTNLLLQLMTSVIFTAIQLGIAFWLSPKITLFVLAAGVIIALFSRRFIKKSRLVGNETIEIAQSYLGGITDQFNGIKDIKSNSLEASRYAWLRTWCERVVAEKLKINRLNNTSQTFYKITSTLLIVSLIYVSIQLFKAQPGQLLLIVLIFSRLWPRFTGIQANLEQIASCIPAVESILRLQEDSKNAKEFEDAEKSAKHIVPMSVHQGIECKQIYFRYNKQESNYQLENIQVQIPANQTTAIVGRSGAGKSTLIDIIMGLLQPEKGQICIDGTPLTSENLLSFRQAISYVPQDPFLFNGSIRENLLMIKPQATEEEIWEALEFSISAEFVKRLPQGLDTLIGDRGVRLSGGERQRLVLARAILRKTSILVLDEASSALDTENEAKILAALDQLKGKMTIIVIAHRLSTIRNADQVIVVDQGTIVQKGMFNQLANEKKSLLNHLLEQQVVVMPHG</sequence>
<reference evidence="14" key="1">
    <citation type="submission" date="2016-05" db="EMBL/GenBank/DDBJ databases">
        <title>Paenibacillus oryzae. sp. nov., isolated from the rice root.</title>
        <authorList>
            <person name="Zhang J."/>
            <person name="Zhang X."/>
        </authorList>
    </citation>
    <scope>NUCLEOTIDE SEQUENCE [LARGE SCALE GENOMIC DNA]</scope>
    <source>
        <strain evidence="14">KCTC13222</strain>
    </source>
</reference>
<dbReference type="PANTHER" id="PTHR24221">
    <property type="entry name" value="ATP-BINDING CASSETTE SUB-FAMILY B"/>
    <property type="match status" value="1"/>
</dbReference>
<dbReference type="PROSITE" id="PS00211">
    <property type="entry name" value="ABC_TRANSPORTER_1"/>
    <property type="match status" value="1"/>
</dbReference>
<keyword evidence="3" id="KW-1003">Cell membrane</keyword>
<evidence type="ECO:0000259" key="11">
    <source>
        <dbReference type="PROSITE" id="PS50893"/>
    </source>
</evidence>
<feature type="domain" description="ABC transmembrane type-1" evidence="12">
    <location>
        <begin position="23"/>
        <end position="317"/>
    </location>
</feature>
<dbReference type="AlphaFoldDB" id="A0A1C0ZSQ5"/>
<dbReference type="SUPFAM" id="SSF52540">
    <property type="entry name" value="P-loop containing nucleoside triphosphate hydrolases"/>
    <property type="match status" value="1"/>
</dbReference>
<feature type="transmembrane region" description="Helical" evidence="10">
    <location>
        <begin position="179"/>
        <end position="196"/>
    </location>
</feature>
<dbReference type="GO" id="GO:0005524">
    <property type="term" value="F:ATP binding"/>
    <property type="evidence" value="ECO:0007669"/>
    <property type="project" value="UniProtKB-KW"/>
</dbReference>
<protein>
    <submittedName>
        <fullName evidence="13">Multidrug ABC transporter</fullName>
    </submittedName>
</protein>
<dbReference type="InterPro" id="IPR036640">
    <property type="entry name" value="ABC1_TM_sf"/>
</dbReference>
<keyword evidence="6" id="KW-0788">Thiol protease</keyword>
<dbReference type="GO" id="GO:0016887">
    <property type="term" value="F:ATP hydrolysis activity"/>
    <property type="evidence" value="ECO:0007669"/>
    <property type="project" value="InterPro"/>
</dbReference>
<keyword evidence="6" id="KW-0378">Hydrolase</keyword>
<keyword evidence="6" id="KW-0645">Protease</keyword>
<comment type="caution">
    <text evidence="13">The sequence shown here is derived from an EMBL/GenBank/DDBJ whole genome shotgun (WGS) entry which is preliminary data.</text>
</comment>
<dbReference type="Pfam" id="PF00664">
    <property type="entry name" value="ABC_membrane"/>
    <property type="match status" value="1"/>
</dbReference>
<evidence type="ECO:0000256" key="10">
    <source>
        <dbReference type="SAM" id="Phobius"/>
    </source>
</evidence>
<comment type="subcellular location">
    <subcellularLocation>
        <location evidence="1">Cell membrane</location>
        <topology evidence="1">Multi-pass membrane protein</topology>
    </subcellularLocation>
</comment>
<dbReference type="EMBL" id="LYPC01000028">
    <property type="protein sequence ID" value="OCT11053.1"/>
    <property type="molecule type" value="Genomic_DNA"/>
</dbReference>
<feature type="transmembrane region" description="Helical" evidence="10">
    <location>
        <begin position="152"/>
        <end position="173"/>
    </location>
</feature>
<feature type="transmembrane region" description="Helical" evidence="10">
    <location>
        <begin position="73"/>
        <end position="92"/>
    </location>
</feature>
<evidence type="ECO:0000256" key="4">
    <source>
        <dbReference type="ARBA" id="ARBA00022692"/>
    </source>
</evidence>
<dbReference type="GO" id="GO:0034040">
    <property type="term" value="F:ATPase-coupled lipid transmembrane transporter activity"/>
    <property type="evidence" value="ECO:0007669"/>
    <property type="project" value="TreeGrafter"/>
</dbReference>
<dbReference type="PANTHER" id="PTHR24221:SF654">
    <property type="entry name" value="ATP-BINDING CASSETTE SUB-FAMILY B MEMBER 6"/>
    <property type="match status" value="1"/>
</dbReference>
<evidence type="ECO:0000256" key="7">
    <source>
        <dbReference type="ARBA" id="ARBA00022840"/>
    </source>
</evidence>
<feature type="transmembrane region" description="Helical" evidence="10">
    <location>
        <begin position="263"/>
        <end position="284"/>
    </location>
</feature>
<name>A0A1C0ZSQ5_9BACL</name>
<keyword evidence="14" id="KW-1185">Reference proteome</keyword>
<evidence type="ECO:0000256" key="2">
    <source>
        <dbReference type="ARBA" id="ARBA00022448"/>
    </source>
</evidence>
<dbReference type="OrthoDB" id="9770415at2"/>
<keyword evidence="7" id="KW-0067">ATP-binding</keyword>
<dbReference type="Pfam" id="PF00005">
    <property type="entry name" value="ABC_tran"/>
    <property type="match status" value="1"/>
</dbReference>
<organism evidence="13 14">
    <name type="scientific">Paenibacillus pectinilyticus</name>
    <dbReference type="NCBI Taxonomy" id="512399"/>
    <lineage>
        <taxon>Bacteria</taxon>
        <taxon>Bacillati</taxon>
        <taxon>Bacillota</taxon>
        <taxon>Bacilli</taxon>
        <taxon>Bacillales</taxon>
        <taxon>Paenibacillaceae</taxon>
        <taxon>Paenibacillus</taxon>
    </lineage>
</organism>
<keyword evidence="8 10" id="KW-1133">Transmembrane helix</keyword>
<evidence type="ECO:0000256" key="5">
    <source>
        <dbReference type="ARBA" id="ARBA00022741"/>
    </source>
</evidence>
<gene>
    <name evidence="13" type="ORF">A8709_04960</name>
</gene>
<dbReference type="RefSeq" id="WP_065857740.1">
    <property type="nucleotide sequence ID" value="NZ_LYPC01000028.1"/>
</dbReference>
<feature type="transmembrane region" description="Helical" evidence="10">
    <location>
        <begin position="20"/>
        <end position="53"/>
    </location>
</feature>
<dbReference type="Proteomes" id="UP000093309">
    <property type="component" value="Unassembled WGS sequence"/>
</dbReference>
<evidence type="ECO:0000313" key="14">
    <source>
        <dbReference type="Proteomes" id="UP000093309"/>
    </source>
</evidence>
<evidence type="ECO:0000256" key="8">
    <source>
        <dbReference type="ARBA" id="ARBA00022989"/>
    </source>
</evidence>
<evidence type="ECO:0000256" key="9">
    <source>
        <dbReference type="ARBA" id="ARBA00023136"/>
    </source>
</evidence>
<evidence type="ECO:0000256" key="6">
    <source>
        <dbReference type="ARBA" id="ARBA00022807"/>
    </source>
</evidence>
<dbReference type="SMART" id="SM00382">
    <property type="entry name" value="AAA"/>
    <property type="match status" value="1"/>
</dbReference>
<dbReference type="FunFam" id="3.40.50.300:FF:000299">
    <property type="entry name" value="ABC transporter ATP-binding protein/permease"/>
    <property type="match status" value="1"/>
</dbReference>
<evidence type="ECO:0000256" key="3">
    <source>
        <dbReference type="ARBA" id="ARBA00022475"/>
    </source>
</evidence>
<dbReference type="InterPro" id="IPR027417">
    <property type="entry name" value="P-loop_NTPase"/>
</dbReference>
<keyword evidence="5" id="KW-0547">Nucleotide-binding</keyword>
<dbReference type="STRING" id="512399.A8709_04960"/>
<dbReference type="InterPro" id="IPR011527">
    <property type="entry name" value="ABC1_TM_dom"/>
</dbReference>
<evidence type="ECO:0000313" key="13">
    <source>
        <dbReference type="EMBL" id="OCT11053.1"/>
    </source>
</evidence>
<dbReference type="InterPro" id="IPR017871">
    <property type="entry name" value="ABC_transporter-like_CS"/>
</dbReference>
<evidence type="ECO:0000256" key="1">
    <source>
        <dbReference type="ARBA" id="ARBA00004651"/>
    </source>
</evidence>
<accession>A0A1C0ZSQ5</accession>
<dbReference type="GO" id="GO:0140359">
    <property type="term" value="F:ABC-type transporter activity"/>
    <property type="evidence" value="ECO:0007669"/>
    <property type="project" value="InterPro"/>
</dbReference>
<evidence type="ECO:0000259" key="12">
    <source>
        <dbReference type="PROSITE" id="PS50929"/>
    </source>
</evidence>
<feature type="domain" description="ABC transporter" evidence="11">
    <location>
        <begin position="357"/>
        <end position="593"/>
    </location>
</feature>
<proteinExistence type="predicted"/>
<dbReference type="Gene3D" id="3.40.50.300">
    <property type="entry name" value="P-loop containing nucleotide triphosphate hydrolases"/>
    <property type="match status" value="1"/>
</dbReference>
<keyword evidence="2" id="KW-0813">Transport</keyword>
<dbReference type="Gene3D" id="1.20.1560.10">
    <property type="entry name" value="ABC transporter type 1, transmembrane domain"/>
    <property type="match status" value="1"/>
</dbReference>
<dbReference type="PROSITE" id="PS50929">
    <property type="entry name" value="ABC_TM1F"/>
    <property type="match status" value="1"/>
</dbReference>
<dbReference type="InterPro" id="IPR003439">
    <property type="entry name" value="ABC_transporter-like_ATP-bd"/>
</dbReference>
<dbReference type="SUPFAM" id="SSF90123">
    <property type="entry name" value="ABC transporter transmembrane region"/>
    <property type="match status" value="1"/>
</dbReference>
<dbReference type="GO" id="GO:0005886">
    <property type="term" value="C:plasma membrane"/>
    <property type="evidence" value="ECO:0007669"/>
    <property type="project" value="UniProtKB-SubCell"/>
</dbReference>
<keyword evidence="9 10" id="KW-0472">Membrane</keyword>
<dbReference type="PROSITE" id="PS50893">
    <property type="entry name" value="ABC_TRANSPORTER_2"/>
    <property type="match status" value="1"/>
</dbReference>
<dbReference type="InterPro" id="IPR039421">
    <property type="entry name" value="Type_1_exporter"/>
</dbReference>
<keyword evidence="4 10" id="KW-0812">Transmembrane</keyword>
<dbReference type="GO" id="GO:0008234">
    <property type="term" value="F:cysteine-type peptidase activity"/>
    <property type="evidence" value="ECO:0007669"/>
    <property type="project" value="UniProtKB-KW"/>
</dbReference>